<evidence type="ECO:0000313" key="1">
    <source>
        <dbReference type="EMBL" id="KAI0040285.1"/>
    </source>
</evidence>
<dbReference type="Proteomes" id="UP000814033">
    <property type="component" value="Unassembled WGS sequence"/>
</dbReference>
<reference evidence="1" key="2">
    <citation type="journal article" date="2022" name="New Phytol.">
        <title>Evolutionary transition to the ectomycorrhizal habit in the genomes of a hyperdiverse lineage of mushroom-forming fungi.</title>
        <authorList>
            <person name="Looney B."/>
            <person name="Miyauchi S."/>
            <person name="Morin E."/>
            <person name="Drula E."/>
            <person name="Courty P.E."/>
            <person name="Kohler A."/>
            <person name="Kuo A."/>
            <person name="LaButti K."/>
            <person name="Pangilinan J."/>
            <person name="Lipzen A."/>
            <person name="Riley R."/>
            <person name="Andreopoulos W."/>
            <person name="He G."/>
            <person name="Johnson J."/>
            <person name="Nolan M."/>
            <person name="Tritt A."/>
            <person name="Barry K.W."/>
            <person name="Grigoriev I.V."/>
            <person name="Nagy L.G."/>
            <person name="Hibbett D."/>
            <person name="Henrissat B."/>
            <person name="Matheny P.B."/>
            <person name="Labbe J."/>
            <person name="Martin F.M."/>
        </authorList>
    </citation>
    <scope>NUCLEOTIDE SEQUENCE</scope>
    <source>
        <strain evidence="1">FP105234-sp</strain>
    </source>
</reference>
<proteinExistence type="predicted"/>
<comment type="caution">
    <text evidence="1">The sequence shown here is derived from an EMBL/GenBank/DDBJ whole genome shotgun (WGS) entry which is preliminary data.</text>
</comment>
<name>A0ACB8R850_9AGAM</name>
<evidence type="ECO:0000313" key="2">
    <source>
        <dbReference type="Proteomes" id="UP000814033"/>
    </source>
</evidence>
<feature type="non-terminal residue" evidence="1">
    <location>
        <position position="1"/>
    </location>
</feature>
<sequence>PPRGPIKGGSVFIRHIVEYCIAMKQSIYVGEGTNEFEMVDLDDTVDLYLRVFDLAFKTDKPTTSAYARYFVPTAGPTSWKTLVTAIGGELARRGLVTNATPHSIALADIRDPHIMLVVSASSHRIVADRPKELGWKARPVNLEDYMKADLDIILQQMVQNVT</sequence>
<keyword evidence="2" id="KW-1185">Reference proteome</keyword>
<protein>
    <submittedName>
        <fullName evidence="1">Uncharacterized protein</fullName>
    </submittedName>
</protein>
<reference evidence="1" key="1">
    <citation type="submission" date="2021-02" db="EMBL/GenBank/DDBJ databases">
        <authorList>
            <consortium name="DOE Joint Genome Institute"/>
            <person name="Ahrendt S."/>
            <person name="Looney B.P."/>
            <person name="Miyauchi S."/>
            <person name="Morin E."/>
            <person name="Drula E."/>
            <person name="Courty P.E."/>
            <person name="Chicoki N."/>
            <person name="Fauchery L."/>
            <person name="Kohler A."/>
            <person name="Kuo A."/>
            <person name="Labutti K."/>
            <person name="Pangilinan J."/>
            <person name="Lipzen A."/>
            <person name="Riley R."/>
            <person name="Andreopoulos W."/>
            <person name="He G."/>
            <person name="Johnson J."/>
            <person name="Barry K.W."/>
            <person name="Grigoriev I.V."/>
            <person name="Nagy L."/>
            <person name="Hibbett D."/>
            <person name="Henrissat B."/>
            <person name="Matheny P.B."/>
            <person name="Labbe J."/>
            <person name="Martin F."/>
        </authorList>
    </citation>
    <scope>NUCLEOTIDE SEQUENCE</scope>
    <source>
        <strain evidence="1">FP105234-sp</strain>
    </source>
</reference>
<accession>A0ACB8R850</accession>
<organism evidence="1 2">
    <name type="scientific">Auriscalpium vulgare</name>
    <dbReference type="NCBI Taxonomy" id="40419"/>
    <lineage>
        <taxon>Eukaryota</taxon>
        <taxon>Fungi</taxon>
        <taxon>Dikarya</taxon>
        <taxon>Basidiomycota</taxon>
        <taxon>Agaricomycotina</taxon>
        <taxon>Agaricomycetes</taxon>
        <taxon>Russulales</taxon>
        <taxon>Auriscalpiaceae</taxon>
        <taxon>Auriscalpium</taxon>
    </lineage>
</organism>
<gene>
    <name evidence="1" type="ORF">FA95DRAFT_1611923</name>
</gene>
<dbReference type="EMBL" id="MU276210">
    <property type="protein sequence ID" value="KAI0040285.1"/>
    <property type="molecule type" value="Genomic_DNA"/>
</dbReference>